<organism evidence="1 2">
    <name type="scientific">Chryseobacterium aquifrigidense</name>
    <dbReference type="NCBI Taxonomy" id="558021"/>
    <lineage>
        <taxon>Bacteria</taxon>
        <taxon>Pseudomonadati</taxon>
        <taxon>Bacteroidota</taxon>
        <taxon>Flavobacteriia</taxon>
        <taxon>Flavobacteriales</taxon>
        <taxon>Weeksellaceae</taxon>
        <taxon>Chryseobacterium group</taxon>
        <taxon>Chryseobacterium</taxon>
    </lineage>
</organism>
<dbReference type="EMBL" id="VFPD01000001">
    <property type="protein sequence ID" value="TQM22235.1"/>
    <property type="molecule type" value="Genomic_DNA"/>
</dbReference>
<evidence type="ECO:0000313" key="2">
    <source>
        <dbReference type="Proteomes" id="UP000316437"/>
    </source>
</evidence>
<comment type="caution">
    <text evidence="1">The sequence shown here is derived from an EMBL/GenBank/DDBJ whole genome shotgun (WGS) entry which is preliminary data.</text>
</comment>
<protein>
    <submittedName>
        <fullName evidence="1">Uncharacterized protein</fullName>
    </submittedName>
</protein>
<gene>
    <name evidence="1" type="ORF">FB551_1944</name>
</gene>
<keyword evidence="2" id="KW-1185">Reference proteome</keyword>
<evidence type="ECO:0000313" key="1">
    <source>
        <dbReference type="EMBL" id="TQM22235.1"/>
    </source>
</evidence>
<proteinExistence type="predicted"/>
<reference evidence="1 2" key="1">
    <citation type="submission" date="2019-06" db="EMBL/GenBank/DDBJ databases">
        <title>Sorghum-associated microbial communities from plants grown in Nebraska, USA.</title>
        <authorList>
            <person name="Schachtman D."/>
        </authorList>
    </citation>
    <scope>NUCLEOTIDE SEQUENCE [LARGE SCALE GENOMIC DNA]</scope>
    <source>
        <strain evidence="1 2">110</strain>
    </source>
</reference>
<sequence length="33" mass="3760">MYIYKIHDFSLGDIQDGTPLFIGEITVNSQSEK</sequence>
<dbReference type="Proteomes" id="UP000316437">
    <property type="component" value="Unassembled WGS sequence"/>
</dbReference>
<accession>A0A543EKX4</accession>
<name>A0A543EKX4_9FLAO</name>
<dbReference type="AlphaFoldDB" id="A0A543EKX4"/>